<feature type="compositionally biased region" description="Basic and acidic residues" evidence="1">
    <location>
        <begin position="61"/>
        <end position="70"/>
    </location>
</feature>
<dbReference type="EMBL" id="CAGA01000026">
    <property type="protein sequence ID" value="CCE30900.1"/>
    <property type="molecule type" value="Genomic_DNA"/>
</dbReference>
<evidence type="ECO:0000313" key="3">
    <source>
        <dbReference type="Proteomes" id="UP000016801"/>
    </source>
</evidence>
<feature type="region of interest" description="Disordered" evidence="1">
    <location>
        <begin position="29"/>
        <end position="74"/>
    </location>
</feature>
<dbReference type="Proteomes" id="UP000016801">
    <property type="component" value="Unassembled WGS sequence"/>
</dbReference>
<sequence>MGIEKRLASNDFAGSDVFRVEHSYLSDSIKASTSHPPHKAKNTPWTVTVRDRGGRGITGLEETKDQDHARPRTRQRQRWGIAIIFIYQRLENHWTVIAGPDHDQRDRAS</sequence>
<comment type="caution">
    <text evidence="2">The sequence shown here is derived from an EMBL/GenBank/DDBJ whole genome shotgun (WGS) entry which is preliminary data.</text>
</comment>
<dbReference type="HOGENOM" id="CLU_2183676_0_0_1"/>
<organism evidence="2 3">
    <name type="scientific">Claviceps purpurea (strain 20.1)</name>
    <name type="common">Ergot fungus</name>
    <name type="synonym">Sphacelia segetum</name>
    <dbReference type="NCBI Taxonomy" id="1111077"/>
    <lineage>
        <taxon>Eukaryota</taxon>
        <taxon>Fungi</taxon>
        <taxon>Dikarya</taxon>
        <taxon>Ascomycota</taxon>
        <taxon>Pezizomycotina</taxon>
        <taxon>Sordariomycetes</taxon>
        <taxon>Hypocreomycetidae</taxon>
        <taxon>Hypocreales</taxon>
        <taxon>Clavicipitaceae</taxon>
        <taxon>Claviceps</taxon>
    </lineage>
</organism>
<dbReference type="AlphaFoldDB" id="M1W768"/>
<proteinExistence type="predicted"/>
<evidence type="ECO:0000313" key="2">
    <source>
        <dbReference type="EMBL" id="CCE30900.1"/>
    </source>
</evidence>
<evidence type="ECO:0000256" key="1">
    <source>
        <dbReference type="SAM" id="MobiDB-lite"/>
    </source>
</evidence>
<reference evidence="2 3" key="1">
    <citation type="journal article" date="2013" name="PLoS Genet.">
        <title>Plant-symbiotic fungi as chemical engineers: Multi-genome analysis of the Clavicipitaceae reveals dynamics of alkaloid loci.</title>
        <authorList>
            <person name="Schardl C.L."/>
            <person name="Young C.A."/>
            <person name="Hesse U."/>
            <person name="Amyotte S.G."/>
            <person name="Andreeva K."/>
            <person name="Calie P.J."/>
            <person name="Fleetwood D.J."/>
            <person name="Haws D.C."/>
            <person name="Moore N."/>
            <person name="Oeser B."/>
            <person name="Panaccione D.G."/>
            <person name="Schweri K.K."/>
            <person name="Voisey C.R."/>
            <person name="Farman M.L."/>
            <person name="Jaromczyk J.W."/>
            <person name="Roe B.A."/>
            <person name="O'Sullivan D.M."/>
            <person name="Scott B."/>
            <person name="Tudzynski P."/>
            <person name="An Z."/>
            <person name="Arnaoudova E.G."/>
            <person name="Bullock C.T."/>
            <person name="Charlton N.D."/>
            <person name="Chen L."/>
            <person name="Cox M."/>
            <person name="Dinkins R.D."/>
            <person name="Florea S."/>
            <person name="Glenn A.E."/>
            <person name="Gordon A."/>
            <person name="Gueldener U."/>
            <person name="Harris D.R."/>
            <person name="Hollin W."/>
            <person name="Jaromczyk J."/>
            <person name="Johnson R.D."/>
            <person name="Khan A.K."/>
            <person name="Leistner E."/>
            <person name="Leuchtmann A."/>
            <person name="Li C."/>
            <person name="Liu J."/>
            <person name="Liu J."/>
            <person name="Liu M."/>
            <person name="Mace W."/>
            <person name="Machado C."/>
            <person name="Nagabhyru P."/>
            <person name="Pan J."/>
            <person name="Schmid J."/>
            <person name="Sugawara K."/>
            <person name="Steiner U."/>
            <person name="Takach J.E."/>
            <person name="Tanaka E."/>
            <person name="Webb J.S."/>
            <person name="Wilson E.V."/>
            <person name="Wiseman J.L."/>
            <person name="Yoshida R."/>
            <person name="Zeng Z."/>
        </authorList>
    </citation>
    <scope>NUCLEOTIDE SEQUENCE [LARGE SCALE GENOMIC DNA]</scope>
    <source>
        <strain evidence="2 3">20.1</strain>
    </source>
</reference>
<protein>
    <submittedName>
        <fullName evidence="2">Uncharacterized protein</fullName>
    </submittedName>
</protein>
<accession>M1W768</accession>
<name>M1W768_CLAP2</name>
<gene>
    <name evidence="2" type="ORF">CPUR_04751</name>
</gene>
<dbReference type="VEuPathDB" id="FungiDB:CPUR_04751"/>
<keyword evidence="3" id="KW-1185">Reference proteome</keyword>